<proteinExistence type="predicted"/>
<dbReference type="Proteomes" id="UP000502611">
    <property type="component" value="Chromosome"/>
</dbReference>
<name>A0A6M4G1B0_SPHYA</name>
<organism evidence="2 3">
    <name type="scientific">Sphingobium yanoikuyae</name>
    <name type="common">Sphingomonas yanoikuyae</name>
    <dbReference type="NCBI Taxonomy" id="13690"/>
    <lineage>
        <taxon>Bacteria</taxon>
        <taxon>Pseudomonadati</taxon>
        <taxon>Pseudomonadota</taxon>
        <taxon>Alphaproteobacteria</taxon>
        <taxon>Sphingomonadales</taxon>
        <taxon>Sphingomonadaceae</taxon>
        <taxon>Sphingobium</taxon>
    </lineage>
</organism>
<protein>
    <submittedName>
        <fullName evidence="2">Uncharacterized protein</fullName>
    </submittedName>
</protein>
<evidence type="ECO:0000313" key="2">
    <source>
        <dbReference type="EMBL" id="QJR00859.1"/>
    </source>
</evidence>
<dbReference type="RefSeq" id="WP_169859886.1">
    <property type="nucleotide sequence ID" value="NZ_CP053021.1"/>
</dbReference>
<evidence type="ECO:0000313" key="3">
    <source>
        <dbReference type="Proteomes" id="UP000502611"/>
    </source>
</evidence>
<sequence length="55" mass="6112">MRQPVRQSGGGNLRAARPTPSYNDEVTKDFIERQDARIREAAGDIELVPISGDAW</sequence>
<gene>
    <name evidence="2" type="ORF">HH800_00800</name>
</gene>
<dbReference type="AlphaFoldDB" id="A0A6M4G1B0"/>
<reference evidence="2 3" key="1">
    <citation type="submission" date="2020-04" db="EMBL/GenBank/DDBJ databases">
        <title>The Whole Genome Analysis of High salt-tolerant Sphingobium yanoikuyae YC-XJ2 with Aryl organophosphorus flame retardants (aryl-OPFRs)-degrading capacity and characteristics of Related phosphotriesterase.</title>
        <authorList>
            <person name="Li X."/>
        </authorList>
    </citation>
    <scope>NUCLEOTIDE SEQUENCE [LARGE SCALE GENOMIC DNA]</scope>
    <source>
        <strain evidence="2 3">YC-XJ2</strain>
    </source>
</reference>
<dbReference type="EMBL" id="CP053021">
    <property type="protein sequence ID" value="QJR00859.1"/>
    <property type="molecule type" value="Genomic_DNA"/>
</dbReference>
<evidence type="ECO:0000256" key="1">
    <source>
        <dbReference type="SAM" id="MobiDB-lite"/>
    </source>
</evidence>
<feature type="region of interest" description="Disordered" evidence="1">
    <location>
        <begin position="1"/>
        <end position="27"/>
    </location>
</feature>
<accession>A0A6M4G1B0</accession>